<reference evidence="2 3" key="1">
    <citation type="submission" date="2016-11" db="EMBL/GenBank/DDBJ databases">
        <authorList>
            <person name="Varghese N."/>
            <person name="Submissions S."/>
        </authorList>
    </citation>
    <scope>NUCLEOTIDE SEQUENCE [LARGE SCALE GENOMIC DNA]</scope>
    <source>
        <strain evidence="2 3">DSM 29341</strain>
    </source>
</reference>
<accession>A0A1M5AKG3</accession>
<dbReference type="InterPro" id="IPR027417">
    <property type="entry name" value="P-loop_NTPase"/>
</dbReference>
<sequence>MKDDILVGDTPKAQRRRRRQQSLVTAGRLWKHARLSDIEGLVPPDRMRAMFVFTLVRNPWDRMVSYYHWLRTQTFSHPAVGLAKALDFGGFVQHPDIRRSFRQSPARSYVTNAEGQEMCNAYVRIEHFHEDARPLFDHLGFEFRLPHANPSCRSEDYRGYYCARTRDAVAEACSEDIERFGYHFE</sequence>
<dbReference type="EMBL" id="FQVK01000026">
    <property type="protein sequence ID" value="SHF30607.1"/>
    <property type="molecule type" value="Genomic_DNA"/>
</dbReference>
<evidence type="ECO:0000313" key="3">
    <source>
        <dbReference type="Proteomes" id="UP000325134"/>
    </source>
</evidence>
<dbReference type="Gene3D" id="3.40.50.300">
    <property type="entry name" value="P-loop containing nucleotide triphosphate hydrolases"/>
    <property type="match status" value="1"/>
</dbReference>
<feature type="region of interest" description="Disordered" evidence="1">
    <location>
        <begin position="1"/>
        <end position="20"/>
    </location>
</feature>
<protein>
    <submittedName>
        <fullName evidence="2">Sulfotransferase family protein</fullName>
    </submittedName>
</protein>
<name>A0A1M5AKG3_9RHOB</name>
<dbReference type="Proteomes" id="UP000325134">
    <property type="component" value="Unassembled WGS sequence"/>
</dbReference>
<evidence type="ECO:0000313" key="2">
    <source>
        <dbReference type="EMBL" id="SHF30607.1"/>
    </source>
</evidence>
<dbReference type="SUPFAM" id="SSF52540">
    <property type="entry name" value="P-loop containing nucleoside triphosphate hydrolases"/>
    <property type="match status" value="1"/>
</dbReference>
<dbReference type="GO" id="GO:0016740">
    <property type="term" value="F:transferase activity"/>
    <property type="evidence" value="ECO:0007669"/>
    <property type="project" value="UniProtKB-KW"/>
</dbReference>
<dbReference type="AlphaFoldDB" id="A0A1M5AKG3"/>
<gene>
    <name evidence="2" type="ORF">SAMN05444279_12650</name>
</gene>
<keyword evidence="3" id="KW-1185">Reference proteome</keyword>
<evidence type="ECO:0000256" key="1">
    <source>
        <dbReference type="SAM" id="MobiDB-lite"/>
    </source>
</evidence>
<proteinExistence type="predicted"/>
<organism evidence="2 3">
    <name type="scientific">Ruegeria intermedia</name>
    <dbReference type="NCBI Taxonomy" id="996115"/>
    <lineage>
        <taxon>Bacteria</taxon>
        <taxon>Pseudomonadati</taxon>
        <taxon>Pseudomonadota</taxon>
        <taxon>Alphaproteobacteria</taxon>
        <taxon>Rhodobacterales</taxon>
        <taxon>Roseobacteraceae</taxon>
        <taxon>Ruegeria</taxon>
    </lineage>
</organism>
<keyword evidence="2" id="KW-0808">Transferase</keyword>